<dbReference type="EMBL" id="JAHZIK010000434">
    <property type="protein sequence ID" value="MBW7455793.1"/>
    <property type="molecule type" value="Genomic_DNA"/>
</dbReference>
<evidence type="ECO:0000256" key="2">
    <source>
        <dbReference type="ARBA" id="ARBA00022419"/>
    </source>
</evidence>
<gene>
    <name evidence="3" type="ORF">K0U00_17335</name>
</gene>
<dbReference type="Pfam" id="PF00311">
    <property type="entry name" value="PEPcase"/>
    <property type="match status" value="1"/>
</dbReference>
<feature type="non-terminal residue" evidence="3">
    <location>
        <position position="1"/>
    </location>
</feature>
<reference evidence="3 4" key="1">
    <citation type="submission" date="2021-07" db="EMBL/GenBank/DDBJ databases">
        <title>Paenibacillus radiodurans sp. nov., isolated from the southeastern edge of Tengger Desert.</title>
        <authorList>
            <person name="Zhang G."/>
        </authorList>
    </citation>
    <scope>NUCLEOTIDE SEQUENCE [LARGE SCALE GENOMIC DNA]</scope>
    <source>
        <strain evidence="3 4">CCM 7311</strain>
    </source>
</reference>
<dbReference type="InterPro" id="IPR021135">
    <property type="entry name" value="PEP_COase"/>
</dbReference>
<dbReference type="SUPFAM" id="SSF51621">
    <property type="entry name" value="Phosphoenolpyruvate/pyruvate domain"/>
    <property type="match status" value="1"/>
</dbReference>
<comment type="caution">
    <text evidence="3">The sequence shown here is derived from an EMBL/GenBank/DDBJ whole genome shotgun (WGS) entry which is preliminary data.</text>
</comment>
<dbReference type="Proteomes" id="UP001519887">
    <property type="component" value="Unassembled WGS sequence"/>
</dbReference>
<sequence>QPPHTVGGGIKITEQGEVLSSRYSMKGIAYRSLEQATWALITAARLANYPEQEAADVAQWDEISKGISETALRKYQDLIFRDPDFLTFFKESTPLPEIGELNIGSRPSKRKNSDRFEDLRAIPWVFAWTQSRYLLPAWYAAGTALQEYVQDDEKRLETLRAMYEQFPFFTSLIDNLQMALAKADLQIAAEYADMITDSTIRERIFTQIKEEYERTSSFILQITGQAEILDNVPVIQESIRLRNPYVDPLSYMQVQLLLELREARARGEEDDPELLREVLLTINGIAAGLRNTG</sequence>
<evidence type="ECO:0000256" key="1">
    <source>
        <dbReference type="ARBA" id="ARBA00003670"/>
    </source>
</evidence>
<comment type="function">
    <text evidence="1">Forms oxaloacetate, a four-carbon dicarboxylic acid source for the tricarboxylic acid cycle.</text>
</comment>
<protein>
    <recommendedName>
        <fullName evidence="2">Phosphoenolpyruvate carboxylase</fullName>
    </recommendedName>
</protein>
<keyword evidence="4" id="KW-1185">Reference proteome</keyword>
<name>A0ABS7C4G2_9BACL</name>
<dbReference type="PANTHER" id="PTHR30523:SF6">
    <property type="entry name" value="PHOSPHOENOLPYRUVATE CARBOXYLASE"/>
    <property type="match status" value="1"/>
</dbReference>
<dbReference type="InterPro" id="IPR015813">
    <property type="entry name" value="Pyrv/PenolPyrv_kinase-like_dom"/>
</dbReference>
<accession>A0ABS7C4G2</accession>
<proteinExistence type="predicted"/>
<organism evidence="3 4">
    <name type="scientific">Paenibacillus sepulcri</name>
    <dbReference type="NCBI Taxonomy" id="359917"/>
    <lineage>
        <taxon>Bacteria</taxon>
        <taxon>Bacillati</taxon>
        <taxon>Bacillota</taxon>
        <taxon>Bacilli</taxon>
        <taxon>Bacillales</taxon>
        <taxon>Paenibacillaceae</taxon>
        <taxon>Paenibacillus</taxon>
    </lineage>
</organism>
<evidence type="ECO:0000313" key="3">
    <source>
        <dbReference type="EMBL" id="MBW7455793.1"/>
    </source>
</evidence>
<dbReference type="PANTHER" id="PTHR30523">
    <property type="entry name" value="PHOSPHOENOLPYRUVATE CARBOXYLASE"/>
    <property type="match status" value="1"/>
</dbReference>
<evidence type="ECO:0000313" key="4">
    <source>
        <dbReference type="Proteomes" id="UP001519887"/>
    </source>
</evidence>